<proteinExistence type="predicted"/>
<evidence type="ECO:0000313" key="3">
    <source>
        <dbReference type="Proteomes" id="UP000241462"/>
    </source>
</evidence>
<sequence>MAPLNYQSPLGADPAWRTGTKGSYLAMGSLPSMPQHQPYYTSPFHRVQVPVTSRPCATSRTFTMTFTSFNNATFNRHPFVHLAVQIICFVCVLAVVFLLLCKLHARFHVRRVRLDDVEAPHPARILTRKGLKPGQLFSVPSMPVLLLPEGASFDMPREGRFLVPARD</sequence>
<reference evidence="2 3" key="1">
    <citation type="journal article" date="2018" name="Mycol. Prog.">
        <title>Coniella lustricola, a new species from submerged detritus.</title>
        <authorList>
            <person name="Raudabaugh D.B."/>
            <person name="Iturriaga T."/>
            <person name="Carver A."/>
            <person name="Mondo S."/>
            <person name="Pangilinan J."/>
            <person name="Lipzen A."/>
            <person name="He G."/>
            <person name="Amirebrahimi M."/>
            <person name="Grigoriev I.V."/>
            <person name="Miller A.N."/>
        </authorList>
    </citation>
    <scope>NUCLEOTIDE SEQUENCE [LARGE SCALE GENOMIC DNA]</scope>
    <source>
        <strain evidence="2 3">B22-T-1</strain>
    </source>
</reference>
<feature type="transmembrane region" description="Helical" evidence="1">
    <location>
        <begin position="79"/>
        <end position="101"/>
    </location>
</feature>
<keyword evidence="3" id="KW-1185">Reference proteome</keyword>
<dbReference type="AlphaFoldDB" id="A0A2T3A1Y8"/>
<dbReference type="InParanoid" id="A0A2T3A1Y8"/>
<accession>A0A2T3A1Y8</accession>
<dbReference type="EMBL" id="KZ678504">
    <property type="protein sequence ID" value="PSR81406.1"/>
    <property type="molecule type" value="Genomic_DNA"/>
</dbReference>
<evidence type="ECO:0000313" key="2">
    <source>
        <dbReference type="EMBL" id="PSR81406.1"/>
    </source>
</evidence>
<keyword evidence="1" id="KW-0472">Membrane</keyword>
<protein>
    <submittedName>
        <fullName evidence="2">Uncharacterized protein</fullName>
    </submittedName>
</protein>
<dbReference type="Proteomes" id="UP000241462">
    <property type="component" value="Unassembled WGS sequence"/>
</dbReference>
<organism evidence="2 3">
    <name type="scientific">Coniella lustricola</name>
    <dbReference type="NCBI Taxonomy" id="2025994"/>
    <lineage>
        <taxon>Eukaryota</taxon>
        <taxon>Fungi</taxon>
        <taxon>Dikarya</taxon>
        <taxon>Ascomycota</taxon>
        <taxon>Pezizomycotina</taxon>
        <taxon>Sordariomycetes</taxon>
        <taxon>Sordariomycetidae</taxon>
        <taxon>Diaporthales</taxon>
        <taxon>Schizoparmaceae</taxon>
        <taxon>Coniella</taxon>
    </lineage>
</organism>
<name>A0A2T3A1Y8_9PEZI</name>
<keyword evidence="1" id="KW-1133">Transmembrane helix</keyword>
<keyword evidence="1" id="KW-0812">Transmembrane</keyword>
<evidence type="ECO:0000256" key="1">
    <source>
        <dbReference type="SAM" id="Phobius"/>
    </source>
</evidence>
<gene>
    <name evidence="2" type="ORF">BD289DRAFT_41946</name>
</gene>